<name>A0A3N4E0T6_9GAMM</name>
<proteinExistence type="inferred from homology"/>
<dbReference type="PANTHER" id="PTHR30069:SF49">
    <property type="entry name" value="OUTER MEMBRANE PROTEIN C"/>
    <property type="match status" value="1"/>
</dbReference>
<evidence type="ECO:0000259" key="12">
    <source>
        <dbReference type="Pfam" id="PF00593"/>
    </source>
</evidence>
<evidence type="ECO:0000256" key="7">
    <source>
        <dbReference type="ARBA" id="ARBA00023136"/>
    </source>
</evidence>
<evidence type="ECO:0000256" key="9">
    <source>
        <dbReference type="PROSITE-ProRule" id="PRU01360"/>
    </source>
</evidence>
<keyword evidence="5" id="KW-0732">Signal</keyword>
<evidence type="ECO:0000256" key="2">
    <source>
        <dbReference type="ARBA" id="ARBA00022448"/>
    </source>
</evidence>
<dbReference type="GO" id="GO:0044718">
    <property type="term" value="P:siderophore transmembrane transport"/>
    <property type="evidence" value="ECO:0007669"/>
    <property type="project" value="TreeGrafter"/>
</dbReference>
<keyword evidence="6 11" id="KW-0798">TonB box</keyword>
<feature type="domain" description="TonB-dependent receptor-like beta-barrel" evidence="12">
    <location>
        <begin position="219"/>
        <end position="670"/>
    </location>
</feature>
<evidence type="ECO:0000313" key="15">
    <source>
        <dbReference type="EMBL" id="RPA31735.1"/>
    </source>
</evidence>
<dbReference type="Proteomes" id="UP000278855">
    <property type="component" value="Unassembled WGS sequence"/>
</dbReference>
<keyword evidence="16" id="KW-1185">Reference proteome</keyword>
<reference evidence="15" key="3">
    <citation type="submission" date="2018-11" db="EMBL/GenBank/DDBJ databases">
        <authorList>
            <person name="Hwang Y.J."/>
            <person name="Hwang C.Y."/>
        </authorList>
    </citation>
    <scope>NUCLEOTIDE SEQUENCE</scope>
    <source>
        <strain evidence="15">R106</strain>
    </source>
</reference>
<reference evidence="17" key="2">
    <citation type="submission" date="2018-11" db="EMBL/GenBank/DDBJ databases">
        <title>Shewanella sp. R106.</title>
        <authorList>
            <person name="Hwang Y.J."/>
            <person name="Hwang C.Y."/>
        </authorList>
    </citation>
    <scope>NUCLEOTIDE SEQUENCE [LARGE SCALE GENOMIC DNA]</scope>
    <source>
        <strain evidence="17">R106</strain>
    </source>
</reference>
<sequence>MTKSTEQTLNVLSNTPWLYSSIALAISVAITPQVIAKQYTAQDSSRIEHVTVHGQQTAHKDLLGSAENLLKKQGVDFSQAGGVSALPILNGMMGDRIKILIDGSDITASCANHMNPPLSYVSANQISSAQVVAGVSPVSAGGDNIAGVIKISSLNPIFANSDTVTWHSGNVAAGYRSASDAFLAGVNATLASKELSVSYQGSFEDANSYTDGHGDKVLDTLYQSQNHALTAAWQDDSQQIAIKLTHQHIPYQGFANQYMDMTNNDSYGALARYQLQLDNEGLFTSQVNWHSVEHEMGFFTDEKIGMMPMETTGKDYSYQLHWLLPISSDSTLLIGQEYYVYQLDDTWPAINGSTMMGPNDYININDGKRQRAALYGEWQQTLNRRWWLSAGVRYEYVSTSTGEVQPYNTMSMMGMTNVNATAANEFNDLYRKRNDNIIDATLLARYQLSDTEVIELGLARKSRAPNLYERYSWGQSTMATTMIGWYGDANGYIGNPDLSAETAHTLSAAYKLVQDDLAFSATAWYSTIKDYIDADVVGHFNKTTMANTRRNILQFANVDATLFGARMDAEYQLAENSSGKWLMVANVSATRGERNDSNEPLYQIKPLQTELALQQERGDWQNSVSWQWVASKDRVDSQRLENSTDCYSRLNLSSSIQWQDVTMTIAVNNLLDDYYQLPLGGVSVAQYKADSSNGFEPIAGAGRSLELNVSFAF</sequence>
<feature type="short sequence motif" description="TonB C-terminal box" evidence="10">
    <location>
        <begin position="696"/>
        <end position="713"/>
    </location>
</feature>
<dbReference type="PANTHER" id="PTHR30069">
    <property type="entry name" value="TONB-DEPENDENT OUTER MEMBRANE RECEPTOR"/>
    <property type="match status" value="1"/>
</dbReference>
<comment type="subcellular location">
    <subcellularLocation>
        <location evidence="1 9">Cell outer membrane</location>
        <topology evidence="1 9">Multi-pass membrane protein</topology>
    </subcellularLocation>
</comment>
<evidence type="ECO:0000256" key="11">
    <source>
        <dbReference type="RuleBase" id="RU003357"/>
    </source>
</evidence>
<organism evidence="15 17">
    <name type="scientific">Shewanella psychromarinicola</name>
    <dbReference type="NCBI Taxonomy" id="2487742"/>
    <lineage>
        <taxon>Bacteria</taxon>
        <taxon>Pseudomonadati</taxon>
        <taxon>Pseudomonadota</taxon>
        <taxon>Gammaproteobacteria</taxon>
        <taxon>Alteromonadales</taxon>
        <taxon>Shewanellaceae</taxon>
        <taxon>Shewanella</taxon>
    </lineage>
</organism>
<evidence type="ECO:0000256" key="5">
    <source>
        <dbReference type="ARBA" id="ARBA00022729"/>
    </source>
</evidence>
<keyword evidence="2 9" id="KW-0813">Transport</keyword>
<keyword evidence="4 9" id="KW-0812">Transmembrane</keyword>
<evidence type="ECO:0000256" key="4">
    <source>
        <dbReference type="ARBA" id="ARBA00022692"/>
    </source>
</evidence>
<dbReference type="PROSITE" id="PS01156">
    <property type="entry name" value="TONB_DEPENDENT_REC_2"/>
    <property type="match status" value="1"/>
</dbReference>
<dbReference type="Pfam" id="PF00593">
    <property type="entry name" value="TonB_dep_Rec_b-barrel"/>
    <property type="match status" value="1"/>
</dbReference>
<dbReference type="InterPro" id="IPR037066">
    <property type="entry name" value="Plug_dom_sf"/>
</dbReference>
<evidence type="ECO:0000313" key="17">
    <source>
        <dbReference type="Proteomes" id="UP000278855"/>
    </source>
</evidence>
<evidence type="ECO:0000256" key="10">
    <source>
        <dbReference type="PROSITE-ProRule" id="PRU10144"/>
    </source>
</evidence>
<dbReference type="GO" id="GO:0015344">
    <property type="term" value="F:siderophore uptake transmembrane transporter activity"/>
    <property type="evidence" value="ECO:0007669"/>
    <property type="project" value="TreeGrafter"/>
</dbReference>
<dbReference type="OrthoDB" id="5332150at2"/>
<dbReference type="AlphaFoldDB" id="A0A3N4E0T6"/>
<dbReference type="InterPro" id="IPR000531">
    <property type="entry name" value="Beta-barrel_TonB"/>
</dbReference>
<dbReference type="EMBL" id="CP034073">
    <property type="protein sequence ID" value="AZG36046.1"/>
    <property type="molecule type" value="Genomic_DNA"/>
</dbReference>
<feature type="domain" description="TonB-dependent receptor plug" evidence="13">
    <location>
        <begin position="66"/>
        <end position="148"/>
    </location>
</feature>
<dbReference type="RefSeq" id="WP_124013037.1">
    <property type="nucleotide sequence ID" value="NZ_CP034073.1"/>
</dbReference>
<reference evidence="14 16" key="1">
    <citation type="submission" date="2018-11" db="EMBL/GenBank/DDBJ databases">
        <title>Shewanella sp. M2.</title>
        <authorList>
            <person name="Hwang Y.J."/>
            <person name="Hwang C.Y."/>
        </authorList>
    </citation>
    <scope>NUCLEOTIDE SEQUENCE [LARGE SCALE GENOMIC DNA]</scope>
    <source>
        <strain evidence="14 16">M2</strain>
    </source>
</reference>
<dbReference type="Pfam" id="PF07715">
    <property type="entry name" value="Plug"/>
    <property type="match status" value="1"/>
</dbReference>
<dbReference type="InterPro" id="IPR036942">
    <property type="entry name" value="Beta-barrel_TonB_sf"/>
</dbReference>
<protein>
    <submittedName>
        <fullName evidence="15">TonB-dependent receptor</fullName>
    </submittedName>
</protein>
<accession>A0A3N4E0T6</accession>
<keyword evidence="7 9" id="KW-0472">Membrane</keyword>
<evidence type="ECO:0000256" key="3">
    <source>
        <dbReference type="ARBA" id="ARBA00022452"/>
    </source>
</evidence>
<comment type="similarity">
    <text evidence="9 11">Belongs to the TonB-dependent receptor family.</text>
</comment>
<dbReference type="KEGG" id="spsr:EGC80_14965"/>
<dbReference type="Gene3D" id="2.40.170.20">
    <property type="entry name" value="TonB-dependent receptor, beta-barrel domain"/>
    <property type="match status" value="1"/>
</dbReference>
<dbReference type="SUPFAM" id="SSF56935">
    <property type="entry name" value="Porins"/>
    <property type="match status" value="1"/>
</dbReference>
<evidence type="ECO:0000256" key="6">
    <source>
        <dbReference type="ARBA" id="ARBA00023077"/>
    </source>
</evidence>
<evidence type="ECO:0000313" key="16">
    <source>
        <dbReference type="Proteomes" id="UP000273778"/>
    </source>
</evidence>
<dbReference type="Proteomes" id="UP000273778">
    <property type="component" value="Chromosome"/>
</dbReference>
<dbReference type="Gene3D" id="2.170.130.10">
    <property type="entry name" value="TonB-dependent receptor, plug domain"/>
    <property type="match status" value="1"/>
</dbReference>
<keyword evidence="15" id="KW-0675">Receptor</keyword>
<gene>
    <name evidence="15" type="ORF">EGC77_12450</name>
    <name evidence="14" type="ORF">EGC80_14965</name>
</gene>
<dbReference type="InterPro" id="IPR012910">
    <property type="entry name" value="Plug_dom"/>
</dbReference>
<dbReference type="PROSITE" id="PS52016">
    <property type="entry name" value="TONB_DEPENDENT_REC_3"/>
    <property type="match status" value="1"/>
</dbReference>
<dbReference type="InterPro" id="IPR010917">
    <property type="entry name" value="TonB_rcpt_CS"/>
</dbReference>
<dbReference type="EMBL" id="RKKB01000004">
    <property type="protein sequence ID" value="RPA31735.1"/>
    <property type="molecule type" value="Genomic_DNA"/>
</dbReference>
<keyword evidence="3 9" id="KW-1134">Transmembrane beta strand</keyword>
<evidence type="ECO:0000256" key="8">
    <source>
        <dbReference type="ARBA" id="ARBA00023237"/>
    </source>
</evidence>
<dbReference type="InterPro" id="IPR039426">
    <property type="entry name" value="TonB-dep_rcpt-like"/>
</dbReference>
<dbReference type="GO" id="GO:0009279">
    <property type="term" value="C:cell outer membrane"/>
    <property type="evidence" value="ECO:0007669"/>
    <property type="project" value="UniProtKB-SubCell"/>
</dbReference>
<evidence type="ECO:0000256" key="1">
    <source>
        <dbReference type="ARBA" id="ARBA00004571"/>
    </source>
</evidence>
<evidence type="ECO:0000259" key="13">
    <source>
        <dbReference type="Pfam" id="PF07715"/>
    </source>
</evidence>
<evidence type="ECO:0000313" key="14">
    <source>
        <dbReference type="EMBL" id="AZG36046.1"/>
    </source>
</evidence>
<keyword evidence="8 9" id="KW-0998">Cell outer membrane</keyword>